<keyword evidence="2" id="KW-1185">Reference proteome</keyword>
<sequence length="430" mass="51052">MEIDKETLDSRIQQASDCVKFLNEHQEVWLRLHDSSYSLLVVHAKRGKDYCFPSFSKSLIPYTKLLQQYQEYKHDVKVWNAGNPVYSEYWLPISTNYVAEETYINLSSAKLPILVASWKLNEHYVKTACPSLLKFIKAEKKKNRQIMPTLKRMKSFWNMFAKFFKRAKEEKPDRSAKDDNNDNFAKYKGLGKHNPRLIDACNRFCGSLSKISLKNSPNLNALLTELPDLNLDEMYVLDNYNPQPDSPYFRDIGQHLRLYARLKSVEKPCDVDFAMWYNRDKKYPEAKPLPEFESPFKHITLPFTEEAIWQAYLLKQTKHKIGMWWHGLYKYRVFINQIEDIDHLTQLFEANYNELNHFKSEAKANWSESMSPVVFLDDDKAYISHYWFDYWYGLRQVECLVKYNPHSHTITDFQIKESEAIVRFHCGIMF</sequence>
<proteinExistence type="predicted"/>
<organism evidence="1 2">
    <name type="scientific">Phocaeicola intestinalis</name>
    <dbReference type="NCBI Taxonomy" id="2762212"/>
    <lineage>
        <taxon>Bacteria</taxon>
        <taxon>Pseudomonadati</taxon>
        <taxon>Bacteroidota</taxon>
        <taxon>Bacteroidia</taxon>
        <taxon>Bacteroidales</taxon>
        <taxon>Bacteroidaceae</taxon>
        <taxon>Phocaeicola</taxon>
    </lineage>
</organism>
<reference evidence="1 2" key="1">
    <citation type="submission" date="2020-08" db="EMBL/GenBank/DDBJ databases">
        <title>A Genomic Blueprint of the Chicken Gut Microbiome.</title>
        <authorList>
            <person name="Gilroy R."/>
            <person name="Ravi A."/>
            <person name="Getino M."/>
            <person name="Pursley I."/>
            <person name="Horton D.L."/>
            <person name="Alikhan N.-F."/>
            <person name="Baker D."/>
            <person name="Gharbi K."/>
            <person name="Hall N."/>
            <person name="Watson M."/>
            <person name="Adriaenssens E.M."/>
            <person name="Foster-Nyarko E."/>
            <person name="Jarju S."/>
            <person name="Secka A."/>
            <person name="Antonio M."/>
            <person name="Oren A."/>
            <person name="Chaudhuri R."/>
            <person name="La Ragione R.M."/>
            <person name="Hildebrand F."/>
            <person name="Pallen M.J."/>
        </authorList>
    </citation>
    <scope>NUCLEOTIDE SEQUENCE [LARGE SCALE GENOMIC DNA]</scope>
    <source>
        <strain evidence="1 2">Sa1CVN1</strain>
    </source>
</reference>
<evidence type="ECO:0000313" key="2">
    <source>
        <dbReference type="Proteomes" id="UP000620874"/>
    </source>
</evidence>
<comment type="caution">
    <text evidence="1">The sequence shown here is derived from an EMBL/GenBank/DDBJ whole genome shotgun (WGS) entry which is preliminary data.</text>
</comment>
<evidence type="ECO:0000313" key="1">
    <source>
        <dbReference type="EMBL" id="MBD8041744.1"/>
    </source>
</evidence>
<dbReference type="Proteomes" id="UP000620874">
    <property type="component" value="Unassembled WGS sequence"/>
</dbReference>
<dbReference type="RefSeq" id="WP_191765157.1">
    <property type="nucleotide sequence ID" value="NZ_JACSPP010000066.1"/>
</dbReference>
<name>A0ABR8YC00_9BACT</name>
<accession>A0ABR8YC00</accession>
<gene>
    <name evidence="1" type="ORF">H9625_15115</name>
</gene>
<dbReference type="EMBL" id="JACSPP010000066">
    <property type="protein sequence ID" value="MBD8041744.1"/>
    <property type="molecule type" value="Genomic_DNA"/>
</dbReference>
<protein>
    <submittedName>
        <fullName evidence="1">Uncharacterized protein</fullName>
    </submittedName>
</protein>